<keyword evidence="4" id="KW-1133">Transmembrane helix</keyword>
<evidence type="ECO:0000313" key="7">
    <source>
        <dbReference type="Proteomes" id="UP001267638"/>
    </source>
</evidence>
<dbReference type="PANTHER" id="PTHR45138:SF9">
    <property type="entry name" value="DIGUANYLATE CYCLASE DGCM-RELATED"/>
    <property type="match status" value="1"/>
</dbReference>
<evidence type="ECO:0000256" key="4">
    <source>
        <dbReference type="SAM" id="Phobius"/>
    </source>
</evidence>
<dbReference type="CDD" id="cd01949">
    <property type="entry name" value="GGDEF"/>
    <property type="match status" value="1"/>
</dbReference>
<dbReference type="SUPFAM" id="SSF55073">
    <property type="entry name" value="Nucleotide cyclase"/>
    <property type="match status" value="1"/>
</dbReference>
<dbReference type="InterPro" id="IPR043128">
    <property type="entry name" value="Rev_trsase/Diguanyl_cyclase"/>
</dbReference>
<keyword evidence="3" id="KW-0175">Coiled coil</keyword>
<evidence type="ECO:0000313" key="6">
    <source>
        <dbReference type="EMBL" id="MDR7154003.1"/>
    </source>
</evidence>
<evidence type="ECO:0000256" key="3">
    <source>
        <dbReference type="SAM" id="Coils"/>
    </source>
</evidence>
<dbReference type="Proteomes" id="UP001267638">
    <property type="component" value="Unassembled WGS sequence"/>
</dbReference>
<dbReference type="Gene3D" id="3.30.70.270">
    <property type="match status" value="1"/>
</dbReference>
<keyword evidence="4" id="KW-0812">Transmembrane</keyword>
<sequence>MGPKQKIVACIGISVIGTMVIMAIVSAIPGMFIPPRFFVVGIFCAASLSTPVCLLLTRQAAENQRLREQLEQRVAELALLAQIDGLTGLLTRNAFFDRAATLHDKSDIWFLLIDIDHFKKFNDDHGHQAGDAVLQAVGQAIREALGPDAICGRMGGEEFAICLSGCDGAQAKRRAEHVRAAIQALRVRAPSGRIVRATASIGLSAGDPAVPIEVSLHRADLAMYAAKTGGRNQVRLAA</sequence>
<evidence type="ECO:0000256" key="2">
    <source>
        <dbReference type="ARBA" id="ARBA00034247"/>
    </source>
</evidence>
<dbReference type="EC" id="2.7.7.65" evidence="1"/>
<dbReference type="InterPro" id="IPR000160">
    <property type="entry name" value="GGDEF_dom"/>
</dbReference>
<evidence type="ECO:0000259" key="5">
    <source>
        <dbReference type="PROSITE" id="PS50887"/>
    </source>
</evidence>
<organism evidence="6 7">
    <name type="scientific">Sphingobium xenophagum</name>
    <dbReference type="NCBI Taxonomy" id="121428"/>
    <lineage>
        <taxon>Bacteria</taxon>
        <taxon>Pseudomonadati</taxon>
        <taxon>Pseudomonadota</taxon>
        <taxon>Alphaproteobacteria</taxon>
        <taxon>Sphingomonadales</taxon>
        <taxon>Sphingomonadaceae</taxon>
        <taxon>Sphingobium</taxon>
    </lineage>
</organism>
<name>A0ABU1WXH5_SPHXE</name>
<evidence type="ECO:0000256" key="1">
    <source>
        <dbReference type="ARBA" id="ARBA00012528"/>
    </source>
</evidence>
<protein>
    <recommendedName>
        <fullName evidence="1">diguanylate cyclase</fullName>
        <ecNumber evidence="1">2.7.7.65</ecNumber>
    </recommendedName>
</protein>
<accession>A0ABU1WXH5</accession>
<dbReference type="PROSITE" id="PS50887">
    <property type="entry name" value="GGDEF"/>
    <property type="match status" value="1"/>
</dbReference>
<keyword evidence="4" id="KW-0472">Membrane</keyword>
<dbReference type="RefSeq" id="WP_310222104.1">
    <property type="nucleotide sequence ID" value="NZ_JAVDWV010000003.1"/>
</dbReference>
<dbReference type="PANTHER" id="PTHR45138">
    <property type="entry name" value="REGULATORY COMPONENTS OF SENSORY TRANSDUCTION SYSTEM"/>
    <property type="match status" value="1"/>
</dbReference>
<proteinExistence type="predicted"/>
<reference evidence="6 7" key="1">
    <citation type="submission" date="2023-07" db="EMBL/GenBank/DDBJ databases">
        <title>Sorghum-associated microbial communities from plants grown in Nebraska, USA.</title>
        <authorList>
            <person name="Schachtman D."/>
        </authorList>
    </citation>
    <scope>NUCLEOTIDE SEQUENCE [LARGE SCALE GENOMIC DNA]</scope>
    <source>
        <strain evidence="6 7">4256</strain>
    </source>
</reference>
<dbReference type="NCBIfam" id="TIGR00254">
    <property type="entry name" value="GGDEF"/>
    <property type="match status" value="1"/>
</dbReference>
<keyword evidence="7" id="KW-1185">Reference proteome</keyword>
<comment type="caution">
    <text evidence="6">The sequence shown here is derived from an EMBL/GenBank/DDBJ whole genome shotgun (WGS) entry which is preliminary data.</text>
</comment>
<gene>
    <name evidence="6" type="ORF">J2W40_000806</name>
</gene>
<feature type="coiled-coil region" evidence="3">
    <location>
        <begin position="53"/>
        <end position="80"/>
    </location>
</feature>
<dbReference type="Pfam" id="PF00990">
    <property type="entry name" value="GGDEF"/>
    <property type="match status" value="1"/>
</dbReference>
<comment type="catalytic activity">
    <reaction evidence="2">
        <text>2 GTP = 3',3'-c-di-GMP + 2 diphosphate</text>
        <dbReference type="Rhea" id="RHEA:24898"/>
        <dbReference type="ChEBI" id="CHEBI:33019"/>
        <dbReference type="ChEBI" id="CHEBI:37565"/>
        <dbReference type="ChEBI" id="CHEBI:58805"/>
        <dbReference type="EC" id="2.7.7.65"/>
    </reaction>
</comment>
<dbReference type="InterPro" id="IPR029787">
    <property type="entry name" value="Nucleotide_cyclase"/>
</dbReference>
<feature type="domain" description="GGDEF" evidence="5">
    <location>
        <begin position="106"/>
        <end position="238"/>
    </location>
</feature>
<feature type="transmembrane region" description="Helical" evidence="4">
    <location>
        <begin position="37"/>
        <end position="57"/>
    </location>
</feature>
<dbReference type="InterPro" id="IPR050469">
    <property type="entry name" value="Diguanylate_Cyclase"/>
</dbReference>
<feature type="transmembrane region" description="Helical" evidence="4">
    <location>
        <begin position="7"/>
        <end position="31"/>
    </location>
</feature>
<dbReference type="SMART" id="SM00267">
    <property type="entry name" value="GGDEF"/>
    <property type="match status" value="1"/>
</dbReference>
<dbReference type="EMBL" id="JAVDWV010000003">
    <property type="protein sequence ID" value="MDR7154003.1"/>
    <property type="molecule type" value="Genomic_DNA"/>
</dbReference>